<keyword evidence="2 5" id="KW-0812">Transmembrane</keyword>
<evidence type="ECO:0000256" key="5">
    <source>
        <dbReference type="SAM" id="Phobius"/>
    </source>
</evidence>
<reference evidence="6 7" key="1">
    <citation type="submission" date="2024-06" db="EMBL/GenBank/DDBJ databases">
        <title>Genomic Encyclopedia of Type Strains, Phase IV (KMG-IV): sequencing the most valuable type-strain genomes for metagenomic binning, comparative biology and taxonomic classification.</title>
        <authorList>
            <person name="Goeker M."/>
        </authorList>
    </citation>
    <scope>NUCLEOTIDE SEQUENCE [LARGE SCALE GENOMIC DNA]</scope>
    <source>
        <strain evidence="6 7">DSM 29780</strain>
    </source>
</reference>
<comment type="subcellular location">
    <subcellularLocation>
        <location evidence="1">Membrane</location>
        <topology evidence="1">Multi-pass membrane protein</topology>
    </subcellularLocation>
</comment>
<dbReference type="Pfam" id="PF07681">
    <property type="entry name" value="DoxX"/>
    <property type="match status" value="1"/>
</dbReference>
<sequence>MTLFGFPDPGLIKDSVWKTAVLVLLCSAYIQGPVVKILDFRSAVEEMKRYKLSPAPVFAVTVIIFELTSSAMVISGYLRWAAALALAAFTLLSTLIVLRFWELPRGAARSAAMNGFFEHLGLAAAFVLVALESVPASLIHRV</sequence>
<keyword evidence="4 5" id="KW-0472">Membrane</keyword>
<dbReference type="EMBL" id="JBEPMB010000002">
    <property type="protein sequence ID" value="MET3613412.1"/>
    <property type="molecule type" value="Genomic_DNA"/>
</dbReference>
<keyword evidence="7" id="KW-1185">Reference proteome</keyword>
<feature type="transmembrane region" description="Helical" evidence="5">
    <location>
        <begin position="52"/>
        <end position="74"/>
    </location>
</feature>
<name>A0ABV2IY28_9HYPH</name>
<feature type="transmembrane region" description="Helical" evidence="5">
    <location>
        <begin position="120"/>
        <end position="139"/>
    </location>
</feature>
<evidence type="ECO:0000313" key="6">
    <source>
        <dbReference type="EMBL" id="MET3613412.1"/>
    </source>
</evidence>
<accession>A0ABV2IY28</accession>
<organism evidence="6 7">
    <name type="scientific">Rhizobium aquaticum</name>
    <dbReference type="NCBI Taxonomy" id="1549636"/>
    <lineage>
        <taxon>Bacteria</taxon>
        <taxon>Pseudomonadati</taxon>
        <taxon>Pseudomonadota</taxon>
        <taxon>Alphaproteobacteria</taxon>
        <taxon>Hyphomicrobiales</taxon>
        <taxon>Rhizobiaceae</taxon>
        <taxon>Rhizobium/Agrobacterium group</taxon>
        <taxon>Rhizobium</taxon>
    </lineage>
</organism>
<gene>
    <name evidence="6" type="ORF">ABID16_001741</name>
</gene>
<keyword evidence="3 5" id="KW-1133">Transmembrane helix</keyword>
<dbReference type="Proteomes" id="UP001549047">
    <property type="component" value="Unassembled WGS sequence"/>
</dbReference>
<evidence type="ECO:0000256" key="1">
    <source>
        <dbReference type="ARBA" id="ARBA00004141"/>
    </source>
</evidence>
<evidence type="ECO:0000256" key="2">
    <source>
        <dbReference type="ARBA" id="ARBA00022692"/>
    </source>
</evidence>
<dbReference type="InterPro" id="IPR032808">
    <property type="entry name" value="DoxX"/>
</dbReference>
<comment type="caution">
    <text evidence="6">The sequence shown here is derived from an EMBL/GenBank/DDBJ whole genome shotgun (WGS) entry which is preliminary data.</text>
</comment>
<proteinExistence type="predicted"/>
<feature type="transmembrane region" description="Helical" evidence="5">
    <location>
        <begin position="80"/>
        <end position="100"/>
    </location>
</feature>
<dbReference type="RefSeq" id="WP_354555953.1">
    <property type="nucleotide sequence ID" value="NZ_JBEPMB010000002.1"/>
</dbReference>
<evidence type="ECO:0000256" key="4">
    <source>
        <dbReference type="ARBA" id="ARBA00023136"/>
    </source>
</evidence>
<evidence type="ECO:0000313" key="7">
    <source>
        <dbReference type="Proteomes" id="UP001549047"/>
    </source>
</evidence>
<evidence type="ECO:0000256" key="3">
    <source>
        <dbReference type="ARBA" id="ARBA00022989"/>
    </source>
</evidence>
<feature type="transmembrane region" description="Helical" evidence="5">
    <location>
        <begin position="20"/>
        <end position="40"/>
    </location>
</feature>
<protein>
    <submittedName>
        <fullName evidence="6">Membrane protein YphA (DoxX/SURF4 family)</fullName>
    </submittedName>
</protein>